<evidence type="ECO:0000313" key="7">
    <source>
        <dbReference type="EMBL" id="SFM52362.1"/>
    </source>
</evidence>
<organism evidence="7 8">
    <name type="scientific">Thermodesulforhabdus norvegica</name>
    <dbReference type="NCBI Taxonomy" id="39841"/>
    <lineage>
        <taxon>Bacteria</taxon>
        <taxon>Pseudomonadati</taxon>
        <taxon>Thermodesulfobacteriota</taxon>
        <taxon>Syntrophobacteria</taxon>
        <taxon>Syntrophobacterales</taxon>
        <taxon>Thermodesulforhabdaceae</taxon>
        <taxon>Thermodesulforhabdus</taxon>
    </lineage>
</organism>
<dbReference type="OrthoDB" id="5518164at2"/>
<accession>A0A1I4RJ82</accession>
<feature type="transmembrane region" description="Helical" evidence="6">
    <location>
        <begin position="24"/>
        <end position="40"/>
    </location>
</feature>
<reference evidence="7 8" key="1">
    <citation type="submission" date="2016-10" db="EMBL/GenBank/DDBJ databases">
        <authorList>
            <person name="de Groot N.N."/>
        </authorList>
    </citation>
    <scope>NUCLEOTIDE SEQUENCE [LARGE SCALE GENOMIC DNA]</scope>
    <source>
        <strain evidence="7 8">DSM 9990</strain>
    </source>
</reference>
<dbReference type="InterPro" id="IPR005598">
    <property type="entry name" value="ATP_synth_I"/>
</dbReference>
<keyword evidence="5 6" id="KW-0472">Membrane</keyword>
<proteinExistence type="predicted"/>
<sequence>MIDDEIEQGVVEFRRAYRRMSRRFFSGIVLLGLVIFMLGYKAVARGLVLGGLFSVINFNLMAHFLPYQLGVARARASVIAFASLLGRLLLLSIPIVVALKWDNFNAVATIVGLFAVPVGLFIEKVFLGRLCQHS</sequence>
<keyword evidence="3 6" id="KW-0812">Transmembrane</keyword>
<gene>
    <name evidence="7" type="ORF">SAMN05660836_00651</name>
</gene>
<evidence type="ECO:0000256" key="3">
    <source>
        <dbReference type="ARBA" id="ARBA00022692"/>
    </source>
</evidence>
<keyword evidence="2" id="KW-1003">Cell membrane</keyword>
<dbReference type="AlphaFoldDB" id="A0A1I4RJ82"/>
<dbReference type="EMBL" id="FOUU01000001">
    <property type="protein sequence ID" value="SFM52362.1"/>
    <property type="molecule type" value="Genomic_DNA"/>
</dbReference>
<feature type="transmembrane region" description="Helical" evidence="6">
    <location>
        <begin position="78"/>
        <end position="98"/>
    </location>
</feature>
<dbReference type="RefSeq" id="WP_093393425.1">
    <property type="nucleotide sequence ID" value="NZ_FOUU01000001.1"/>
</dbReference>
<evidence type="ECO:0000256" key="1">
    <source>
        <dbReference type="ARBA" id="ARBA00004651"/>
    </source>
</evidence>
<dbReference type="STRING" id="39841.SAMN05660836_00651"/>
<comment type="subcellular location">
    <subcellularLocation>
        <location evidence="1">Cell membrane</location>
        <topology evidence="1">Multi-pass membrane protein</topology>
    </subcellularLocation>
</comment>
<evidence type="ECO:0000256" key="4">
    <source>
        <dbReference type="ARBA" id="ARBA00022989"/>
    </source>
</evidence>
<feature type="transmembrane region" description="Helical" evidence="6">
    <location>
        <begin position="104"/>
        <end position="122"/>
    </location>
</feature>
<dbReference type="Pfam" id="PF03899">
    <property type="entry name" value="ATP-synt_I"/>
    <property type="match status" value="1"/>
</dbReference>
<feature type="transmembrane region" description="Helical" evidence="6">
    <location>
        <begin position="46"/>
        <end position="66"/>
    </location>
</feature>
<evidence type="ECO:0000256" key="5">
    <source>
        <dbReference type="ARBA" id="ARBA00023136"/>
    </source>
</evidence>
<dbReference type="Proteomes" id="UP000199611">
    <property type="component" value="Unassembled WGS sequence"/>
</dbReference>
<evidence type="ECO:0000256" key="2">
    <source>
        <dbReference type="ARBA" id="ARBA00022475"/>
    </source>
</evidence>
<keyword evidence="4 6" id="KW-1133">Transmembrane helix</keyword>
<keyword evidence="8" id="KW-1185">Reference proteome</keyword>
<dbReference type="GO" id="GO:0005886">
    <property type="term" value="C:plasma membrane"/>
    <property type="evidence" value="ECO:0007669"/>
    <property type="project" value="UniProtKB-SubCell"/>
</dbReference>
<name>A0A1I4RJ82_9BACT</name>
<evidence type="ECO:0000313" key="8">
    <source>
        <dbReference type="Proteomes" id="UP000199611"/>
    </source>
</evidence>
<protein>
    <submittedName>
        <fullName evidence="7">ATP synthase I chain</fullName>
    </submittedName>
</protein>
<evidence type="ECO:0000256" key="6">
    <source>
        <dbReference type="SAM" id="Phobius"/>
    </source>
</evidence>